<accession>A0ABY4EF81</accession>
<reference evidence="1 2" key="1">
    <citation type="submission" date="2022-04" db="EMBL/GenBank/DDBJ databases">
        <title>Halobacillus sp. isolated from saltern.</title>
        <authorList>
            <person name="Won M."/>
            <person name="Lee C.-M."/>
            <person name="Woen H.-Y."/>
            <person name="Kwon S.-W."/>
        </authorList>
    </citation>
    <scope>NUCLEOTIDE SEQUENCE [LARGE SCALE GENOMIC DNA]</scope>
    <source>
        <strain evidence="1 2">SSBR10-3</strain>
    </source>
</reference>
<keyword evidence="2" id="KW-1185">Reference proteome</keyword>
<protein>
    <submittedName>
        <fullName evidence="1">Uncharacterized protein</fullName>
    </submittedName>
</protein>
<evidence type="ECO:0000313" key="1">
    <source>
        <dbReference type="EMBL" id="UOQ42718.1"/>
    </source>
</evidence>
<evidence type="ECO:0000313" key="2">
    <source>
        <dbReference type="Proteomes" id="UP000831787"/>
    </source>
</evidence>
<dbReference type="RefSeq" id="WP_244708060.1">
    <property type="nucleotide sequence ID" value="NZ_CP095073.1"/>
</dbReference>
<organism evidence="1 2">
    <name type="scientific">Halobacillus salinarum</name>
    <dbReference type="NCBI Taxonomy" id="2932257"/>
    <lineage>
        <taxon>Bacteria</taxon>
        <taxon>Bacillati</taxon>
        <taxon>Bacillota</taxon>
        <taxon>Bacilli</taxon>
        <taxon>Bacillales</taxon>
        <taxon>Bacillaceae</taxon>
        <taxon>Halobacillus</taxon>
    </lineage>
</organism>
<sequence>MGAYCFSTFLEEEDQCKIGELTVNKDRFVREVIGQAKVGKMNSEGFFVSPGHVMIDFNSPVWCSSSIQDTCEHYIQRGCTLLLLQHPVSSIRRFRADYAAFLEQLPKLPVDFMIVPVIPSAFVKPDMVRFFAKEGCPFIQIELDSAEDVQDVPWGWLTQAQSYKRIPLTVTLRSEENSTYLLNYLWPEICKQYGIIKLSDIQEAELLTKQNLRDTGIYPNKGGFRPGGYADYNLYWQPENKIFDGEDPFIYHNAIPDVTIMRGKVIQVQQQVEPTASGEYQRITVYQHFV</sequence>
<name>A0ABY4EF81_9BACI</name>
<dbReference type="Proteomes" id="UP000831787">
    <property type="component" value="Chromosome"/>
</dbReference>
<proteinExistence type="predicted"/>
<gene>
    <name evidence="1" type="ORF">MUN89_12130</name>
</gene>
<dbReference type="EMBL" id="CP095073">
    <property type="protein sequence ID" value="UOQ42718.1"/>
    <property type="molecule type" value="Genomic_DNA"/>
</dbReference>